<feature type="domain" description="Helicase C-terminal" evidence="6">
    <location>
        <begin position="193"/>
        <end position="350"/>
    </location>
</feature>
<accession>A0A146KHZ8</accession>
<dbReference type="InterPro" id="IPR001650">
    <property type="entry name" value="Helicase_C-like"/>
</dbReference>
<dbReference type="GO" id="GO:0003724">
    <property type="term" value="F:RNA helicase activity"/>
    <property type="evidence" value="ECO:0007669"/>
    <property type="project" value="TreeGrafter"/>
</dbReference>
<proteinExistence type="predicted"/>
<keyword evidence="2" id="KW-0378">Hydrolase</keyword>
<feature type="domain" description="Helicase ATP-binding" evidence="5">
    <location>
        <begin position="10"/>
        <end position="181"/>
    </location>
</feature>
<protein>
    <submittedName>
        <fullName evidence="7">Eukaryotic translation initiation factor 4A</fullName>
    </submittedName>
</protein>
<reference evidence="7" key="1">
    <citation type="submission" date="2015-07" db="EMBL/GenBank/DDBJ databases">
        <title>Adaptation to a free-living lifestyle via gene acquisitions in the diplomonad Trepomonas sp. PC1.</title>
        <authorList>
            <person name="Xu F."/>
            <person name="Jerlstrom-Hultqvist J."/>
            <person name="Kolisko M."/>
            <person name="Simpson A.G.B."/>
            <person name="Roger A.J."/>
            <person name="Svard S.G."/>
            <person name="Andersson J.O."/>
        </authorList>
    </citation>
    <scope>NUCLEOTIDE SEQUENCE</scope>
    <source>
        <strain evidence="7">PC1</strain>
    </source>
</reference>
<keyword evidence="7" id="KW-0648">Protein biosynthesis</keyword>
<organism evidence="7">
    <name type="scientific">Trepomonas sp. PC1</name>
    <dbReference type="NCBI Taxonomy" id="1076344"/>
    <lineage>
        <taxon>Eukaryota</taxon>
        <taxon>Metamonada</taxon>
        <taxon>Diplomonadida</taxon>
        <taxon>Hexamitidae</taxon>
        <taxon>Hexamitinae</taxon>
        <taxon>Trepomonas</taxon>
    </lineage>
</organism>
<dbReference type="PANTHER" id="PTHR47959:SF1">
    <property type="entry name" value="ATP-DEPENDENT RNA HELICASE DBPA"/>
    <property type="match status" value="1"/>
</dbReference>
<dbReference type="Pfam" id="PF00271">
    <property type="entry name" value="Helicase_C"/>
    <property type="match status" value="1"/>
</dbReference>
<keyword evidence="4" id="KW-0067">ATP-binding</keyword>
<name>A0A146KHZ8_9EUKA</name>
<keyword evidence="7" id="KW-0396">Initiation factor</keyword>
<dbReference type="GO" id="GO:0003676">
    <property type="term" value="F:nucleic acid binding"/>
    <property type="evidence" value="ECO:0007669"/>
    <property type="project" value="InterPro"/>
</dbReference>
<dbReference type="PANTHER" id="PTHR47959">
    <property type="entry name" value="ATP-DEPENDENT RNA HELICASE RHLE-RELATED"/>
    <property type="match status" value="1"/>
</dbReference>
<dbReference type="PROSITE" id="PS51194">
    <property type="entry name" value="HELICASE_CTER"/>
    <property type="match status" value="1"/>
</dbReference>
<dbReference type="InterPro" id="IPR050079">
    <property type="entry name" value="DEAD_box_RNA_helicase"/>
</dbReference>
<evidence type="ECO:0000256" key="3">
    <source>
        <dbReference type="ARBA" id="ARBA00022806"/>
    </source>
</evidence>
<evidence type="ECO:0000256" key="4">
    <source>
        <dbReference type="ARBA" id="ARBA00022840"/>
    </source>
</evidence>
<dbReference type="InterPro" id="IPR011545">
    <property type="entry name" value="DEAD/DEAH_box_helicase_dom"/>
</dbReference>
<dbReference type="GO" id="GO:0016787">
    <property type="term" value="F:hydrolase activity"/>
    <property type="evidence" value="ECO:0007669"/>
    <property type="project" value="UniProtKB-KW"/>
</dbReference>
<dbReference type="GO" id="GO:0005524">
    <property type="term" value="F:ATP binding"/>
    <property type="evidence" value="ECO:0007669"/>
    <property type="project" value="UniProtKB-KW"/>
</dbReference>
<sequence>IPSEFQLKAISAINAGKDTICQAPSGSGKTAAFVVSALQLLDQEDKNTQILVISPTRELAAQSFNLAQSIGQRMDISVGQLVGGSEVSKDIESLDQEIQVVVGTPGRLLYIIEQSKLKTEKIKMIIIDQADEMVIRGFKDVIAQIFKHTPKEAQVVLVCTGDLSNEIEEITDQFMTDPTMINVLYENNLSLEGVSQFFVSLQEDEKISKLLDIFKLPTLSQILVFCNSVNKVKKLHEALIGQKLKCVHSELDESERQRIVSQFSNGEQRILIATNVVARSAAIQNIKSIINFDIPKSIETYLHRVGRKRFDQIGFVINFVTDRDTAVILEVQERLKTKIDPLPLDLSGLV</sequence>
<evidence type="ECO:0000313" key="7">
    <source>
        <dbReference type="EMBL" id="JAP95066.1"/>
    </source>
</evidence>
<dbReference type="AlphaFoldDB" id="A0A146KHZ8"/>
<dbReference type="Pfam" id="PF00270">
    <property type="entry name" value="DEAD"/>
    <property type="match status" value="1"/>
</dbReference>
<gene>
    <name evidence="7" type="ORF">TPC1_12055</name>
</gene>
<evidence type="ECO:0000256" key="1">
    <source>
        <dbReference type="ARBA" id="ARBA00022741"/>
    </source>
</evidence>
<evidence type="ECO:0000256" key="2">
    <source>
        <dbReference type="ARBA" id="ARBA00022801"/>
    </source>
</evidence>
<dbReference type="SMART" id="SM00487">
    <property type="entry name" value="DEXDc"/>
    <property type="match status" value="1"/>
</dbReference>
<dbReference type="GO" id="GO:0003743">
    <property type="term" value="F:translation initiation factor activity"/>
    <property type="evidence" value="ECO:0007669"/>
    <property type="project" value="UniProtKB-KW"/>
</dbReference>
<evidence type="ECO:0000259" key="6">
    <source>
        <dbReference type="PROSITE" id="PS51194"/>
    </source>
</evidence>
<dbReference type="Gene3D" id="3.40.50.300">
    <property type="entry name" value="P-loop containing nucleotide triphosphate hydrolases"/>
    <property type="match status" value="2"/>
</dbReference>
<dbReference type="CDD" id="cd18787">
    <property type="entry name" value="SF2_C_DEAD"/>
    <property type="match status" value="1"/>
</dbReference>
<dbReference type="InterPro" id="IPR014001">
    <property type="entry name" value="Helicase_ATP-bd"/>
</dbReference>
<feature type="non-terminal residue" evidence="7">
    <location>
        <position position="1"/>
    </location>
</feature>
<keyword evidence="3" id="KW-0347">Helicase</keyword>
<dbReference type="SUPFAM" id="SSF52540">
    <property type="entry name" value="P-loop containing nucleoside triphosphate hydrolases"/>
    <property type="match status" value="2"/>
</dbReference>
<dbReference type="SMART" id="SM00490">
    <property type="entry name" value="HELICc"/>
    <property type="match status" value="1"/>
</dbReference>
<keyword evidence="1" id="KW-0547">Nucleotide-binding</keyword>
<dbReference type="EMBL" id="GDID01001540">
    <property type="protein sequence ID" value="JAP95066.1"/>
    <property type="molecule type" value="Transcribed_RNA"/>
</dbReference>
<dbReference type="PROSITE" id="PS51192">
    <property type="entry name" value="HELICASE_ATP_BIND_1"/>
    <property type="match status" value="1"/>
</dbReference>
<dbReference type="GO" id="GO:0005829">
    <property type="term" value="C:cytosol"/>
    <property type="evidence" value="ECO:0007669"/>
    <property type="project" value="TreeGrafter"/>
</dbReference>
<evidence type="ECO:0000259" key="5">
    <source>
        <dbReference type="PROSITE" id="PS51192"/>
    </source>
</evidence>
<dbReference type="InterPro" id="IPR027417">
    <property type="entry name" value="P-loop_NTPase"/>
</dbReference>